<accession>A0ABU7KQX1</accession>
<comment type="caution">
    <text evidence="1">The sequence shown here is derived from an EMBL/GenBank/DDBJ whole genome shotgun (WGS) entry which is preliminary data.</text>
</comment>
<gene>
    <name evidence="1" type="ORF">Q8A49_14495</name>
</gene>
<name>A0ABU7KQX1_9ACTN</name>
<protein>
    <recommendedName>
        <fullName evidence="3">Minor tail protein</fullName>
    </recommendedName>
</protein>
<sequence length="336" mass="35938">MALQLDSWAVAGAQSSARIARLQLTSASRSGNGVVESSDLTVRQLTVPGTSVRVTSGAAVILGKEQAFQGSYYAHNIGDAEVPISENLTGSPRYDMVILQVEDPNIDGTEWTHDPAVDPVYYFRVVQGVSSTDTEAPSGKTAIPLARIRIPASTATIVDADITDLRQMLSPRIHTEVRVQKGQGLADGRNDEADLTSDYERWPQHDWSVTIPEWATQVQVQANWSNVLYPAPGGTGGNYDARGLVRVGLVGTGGNVLNTMSSAYNFNSTSASNGYRCSIGLASQANIPAAMRGMQCDLRMYAKSDVGMGNHLVADGWANFDVTLTFREIATPGATL</sequence>
<evidence type="ECO:0008006" key="3">
    <source>
        <dbReference type="Google" id="ProtNLM"/>
    </source>
</evidence>
<evidence type="ECO:0000313" key="2">
    <source>
        <dbReference type="Proteomes" id="UP001348641"/>
    </source>
</evidence>
<organism evidence="1 2">
    <name type="scientific">Nocardiopsis tropica</name>
    <dbReference type="NCBI Taxonomy" id="109330"/>
    <lineage>
        <taxon>Bacteria</taxon>
        <taxon>Bacillati</taxon>
        <taxon>Actinomycetota</taxon>
        <taxon>Actinomycetes</taxon>
        <taxon>Streptosporangiales</taxon>
        <taxon>Nocardiopsidaceae</taxon>
        <taxon>Nocardiopsis</taxon>
    </lineage>
</organism>
<reference evidence="1 2" key="1">
    <citation type="submission" date="2023-07" db="EMBL/GenBank/DDBJ databases">
        <authorList>
            <person name="Girao M."/>
            <person name="Carvalho M.F."/>
        </authorList>
    </citation>
    <scope>NUCLEOTIDE SEQUENCE [LARGE SCALE GENOMIC DNA]</scope>
    <source>
        <strain evidence="1 2">66/93</strain>
    </source>
</reference>
<dbReference type="RefSeq" id="WP_330158768.1">
    <property type="nucleotide sequence ID" value="NZ_BAAAJA010000041.1"/>
</dbReference>
<dbReference type="EMBL" id="JAUUCC010000033">
    <property type="protein sequence ID" value="MEE2051706.1"/>
    <property type="molecule type" value="Genomic_DNA"/>
</dbReference>
<dbReference type="Proteomes" id="UP001348641">
    <property type="component" value="Unassembled WGS sequence"/>
</dbReference>
<evidence type="ECO:0000313" key="1">
    <source>
        <dbReference type="EMBL" id="MEE2051706.1"/>
    </source>
</evidence>
<proteinExistence type="predicted"/>